<protein>
    <submittedName>
        <fullName evidence="1">DUF3549 family protein</fullName>
    </submittedName>
</protein>
<sequence length="338" mass="37606">MMNAELDLCCKQLGLNLTVYNLGRRVELLDQTLFTQLQLQEVPYPFPLQRHAIFAMVIETALAPFEPSFWCLKLPLDEQGMLDFSALNQLCALIQQAFNHAVAVEQRESMLKSNPFAYAPSQQQLALITAHIRVQKQQAASKYYEQAADYFSGQLPYSQWQSLPLQGVADFIIRMKQQCDSASSIADYQALPLEVKAGLAAMAEQVGISDTLAKAVTLHLEKSNDIAEQLCATRMLLHPKHHAILSPMLPKLLSSELGDNAEFLILVAGRGWELLIDTDLSLFLEKTAKRQDQALFNTLLLDLFAIPGMRGKLQNAFRSSDRSPALAGAIGIFLASLR</sequence>
<dbReference type="EMBL" id="SHLY01000005">
    <property type="protein sequence ID" value="TAA43753.1"/>
    <property type="molecule type" value="Genomic_DNA"/>
</dbReference>
<proteinExistence type="predicted"/>
<keyword evidence="2" id="KW-1185">Reference proteome</keyword>
<evidence type="ECO:0000313" key="2">
    <source>
        <dbReference type="Proteomes" id="UP000292544"/>
    </source>
</evidence>
<dbReference type="InterPro" id="IPR021936">
    <property type="entry name" value="DUF3549"/>
</dbReference>
<dbReference type="Pfam" id="PF12069">
    <property type="entry name" value="DUF3549"/>
    <property type="match status" value="1"/>
</dbReference>
<dbReference type="Proteomes" id="UP000292544">
    <property type="component" value="Unassembled WGS sequence"/>
</dbReference>
<name>A0ABY1WMV3_9GAMM</name>
<reference evidence="2" key="1">
    <citation type="submission" date="2019-02" db="EMBL/GenBank/DDBJ databases">
        <title>Draft genome sequence of Muricauda sp. 176CP4-71.</title>
        <authorList>
            <person name="Park J.-S."/>
        </authorList>
    </citation>
    <scope>NUCLEOTIDE SEQUENCE [LARGE SCALE GENOMIC DNA]</scope>
    <source>
        <strain evidence="2">176GS2-150</strain>
    </source>
</reference>
<accession>A0ABY1WMV3</accession>
<evidence type="ECO:0000313" key="1">
    <source>
        <dbReference type="EMBL" id="TAA43753.1"/>
    </source>
</evidence>
<dbReference type="RefSeq" id="WP_130567309.1">
    <property type="nucleotide sequence ID" value="NZ_SHLY01000005.1"/>
</dbReference>
<comment type="caution">
    <text evidence="1">The sequence shown here is derived from an EMBL/GenBank/DDBJ whole genome shotgun (WGS) entry which is preliminary data.</text>
</comment>
<organism evidence="1 2">
    <name type="scientific">Corallincola spongiicola</name>
    <dbReference type="NCBI Taxonomy" id="2520508"/>
    <lineage>
        <taxon>Bacteria</taxon>
        <taxon>Pseudomonadati</taxon>
        <taxon>Pseudomonadota</taxon>
        <taxon>Gammaproteobacteria</taxon>
        <taxon>Alteromonadales</taxon>
        <taxon>Psychromonadaceae</taxon>
        <taxon>Corallincola</taxon>
    </lineage>
</organism>
<gene>
    <name evidence="1" type="ORF">EXY25_14510</name>
</gene>